<comment type="caution">
    <text evidence="3">The sequence shown here is derived from an EMBL/GenBank/DDBJ whole genome shotgun (WGS) entry which is preliminary data.</text>
</comment>
<feature type="transmembrane region" description="Helical" evidence="2">
    <location>
        <begin position="225"/>
        <end position="250"/>
    </location>
</feature>
<feature type="region of interest" description="Disordered" evidence="1">
    <location>
        <begin position="159"/>
        <end position="201"/>
    </location>
</feature>
<feature type="transmembrane region" description="Helical" evidence="2">
    <location>
        <begin position="92"/>
        <end position="112"/>
    </location>
</feature>
<evidence type="ECO:0000313" key="4">
    <source>
        <dbReference type="Proteomes" id="UP000221165"/>
    </source>
</evidence>
<evidence type="ECO:0000256" key="1">
    <source>
        <dbReference type="SAM" id="MobiDB-lite"/>
    </source>
</evidence>
<organism evidence="3 4">
    <name type="scientific">Cystoisospora suis</name>
    <dbReference type="NCBI Taxonomy" id="483139"/>
    <lineage>
        <taxon>Eukaryota</taxon>
        <taxon>Sar</taxon>
        <taxon>Alveolata</taxon>
        <taxon>Apicomplexa</taxon>
        <taxon>Conoidasida</taxon>
        <taxon>Coccidia</taxon>
        <taxon>Eucoccidiorida</taxon>
        <taxon>Eimeriorina</taxon>
        <taxon>Sarcocystidae</taxon>
        <taxon>Cystoisospora</taxon>
    </lineage>
</organism>
<dbReference type="Proteomes" id="UP000221165">
    <property type="component" value="Unassembled WGS sequence"/>
</dbReference>
<evidence type="ECO:0000256" key="2">
    <source>
        <dbReference type="SAM" id="Phobius"/>
    </source>
</evidence>
<reference evidence="3 4" key="1">
    <citation type="journal article" date="2017" name="Int. J. Parasitol.">
        <title>The genome of the protozoan parasite Cystoisospora suis and a reverse vaccinology approach to identify vaccine candidates.</title>
        <authorList>
            <person name="Palmieri N."/>
            <person name="Shrestha A."/>
            <person name="Ruttkowski B."/>
            <person name="Beck T."/>
            <person name="Vogl C."/>
            <person name="Tomley F."/>
            <person name="Blake D.P."/>
            <person name="Joachim A."/>
        </authorList>
    </citation>
    <scope>NUCLEOTIDE SEQUENCE [LARGE SCALE GENOMIC DNA]</scope>
    <source>
        <strain evidence="3 4">Wien I</strain>
    </source>
</reference>
<keyword evidence="2" id="KW-1133">Transmembrane helix</keyword>
<keyword evidence="2" id="KW-0812">Transmembrane</keyword>
<feature type="region of interest" description="Disordered" evidence="1">
    <location>
        <begin position="1"/>
        <end position="38"/>
    </location>
</feature>
<evidence type="ECO:0008006" key="5">
    <source>
        <dbReference type="Google" id="ProtNLM"/>
    </source>
</evidence>
<protein>
    <recommendedName>
        <fullName evidence="5">Transmembrane protein</fullName>
    </recommendedName>
</protein>
<dbReference type="RefSeq" id="XP_067916455.1">
    <property type="nucleotide sequence ID" value="XM_068071569.1"/>
</dbReference>
<gene>
    <name evidence="3" type="ORF">CSUI_011471</name>
</gene>
<evidence type="ECO:0000313" key="3">
    <source>
        <dbReference type="EMBL" id="PHJ14719.1"/>
    </source>
</evidence>
<dbReference type="EMBL" id="MIGC01012090">
    <property type="protein sequence ID" value="PHJ14719.1"/>
    <property type="molecule type" value="Genomic_DNA"/>
</dbReference>
<feature type="compositionally biased region" description="Basic and acidic residues" evidence="1">
    <location>
        <begin position="169"/>
        <end position="201"/>
    </location>
</feature>
<proteinExistence type="predicted"/>
<accession>A0A2C6KB41</accession>
<name>A0A2C6KB41_9APIC</name>
<keyword evidence="4" id="KW-1185">Reference proteome</keyword>
<dbReference type="VEuPathDB" id="ToxoDB:CSUI_011471"/>
<feature type="compositionally biased region" description="Low complexity" evidence="1">
    <location>
        <begin position="22"/>
        <end position="33"/>
    </location>
</feature>
<sequence length="280" mass="30684">MGLKKFPRRTSSQYGGVETIIPEEPSSGRGSSSTKKEAFQHDTLALPTSLTHHGRSGYQDEKTVVVNAKTSLQLLVVHLREILSLLTPPKPFTLLLIVVLWCSISTVAVGWVRSRTRAVTLTEPRHTSSPTRPQEYRSAFEQVSKHQCLLNTADDGETSARRGTCKGGGRREALGRFPSKSDLHDGKEANDDEWRPGVSGDIDHGHVEGVTEFGKLRLKDWQAEALVGACVGIGLLLTISKPFVTSLLLIQGRLGSVRLPFLGGNFISRIQPHRPVKPPD</sequence>
<keyword evidence="2" id="KW-0472">Membrane</keyword>
<dbReference type="GeneID" id="94434780"/>
<dbReference type="AlphaFoldDB" id="A0A2C6KB41"/>